<gene>
    <name evidence="7" type="ORF">IAB78_01305</name>
</gene>
<comment type="caution">
    <text evidence="7">The sequence shown here is derived from an EMBL/GenBank/DDBJ whole genome shotgun (WGS) entry which is preliminary data.</text>
</comment>
<organism evidence="7 8">
    <name type="scientific">Candidatus Cryptobacteroides excrementavium</name>
    <dbReference type="NCBI Taxonomy" id="2840759"/>
    <lineage>
        <taxon>Bacteria</taxon>
        <taxon>Pseudomonadati</taxon>
        <taxon>Bacteroidota</taxon>
        <taxon>Bacteroidia</taxon>
        <taxon>Bacteroidales</taxon>
        <taxon>Candidatus Cryptobacteroides</taxon>
    </lineage>
</organism>
<keyword evidence="5" id="KW-0472">Membrane</keyword>
<evidence type="ECO:0000256" key="4">
    <source>
        <dbReference type="ARBA" id="ARBA00032089"/>
    </source>
</evidence>
<dbReference type="PANTHER" id="PTHR34138:SF1">
    <property type="entry name" value="CELL SHAPE-DETERMINING PROTEIN MREC"/>
    <property type="match status" value="1"/>
</dbReference>
<sequence length="273" mass="30605">MPKGKHISYIIINAVVFIILEVAALGMLSHSGTVQNFWITRGIHAMQSWLWGGTESVRYYFSLKSQNDRLAEENFRLAQTVRYYRMITGKDYATDISTSADTVGDYRYIHATITKLGNNSQHNYMIVGKGYEDGVEERSGLITGQGAIGIIDAVSRHYSYALSFRNSGISISARIGREGPVGSLRWDGRTSHGAVLSEIPHHIRIEPGDTVYTSGYSSIFPPDIPLGITGEYRIVNGATYEIRISLLEDFSKLRYVTIVNNIARQELEELEER</sequence>
<feature type="domain" description="Rod shape-determining protein MreC beta-barrel core" evidence="6">
    <location>
        <begin position="118"/>
        <end position="259"/>
    </location>
</feature>
<dbReference type="InterPro" id="IPR007221">
    <property type="entry name" value="MreC"/>
</dbReference>
<keyword evidence="5" id="KW-1133">Transmembrane helix</keyword>
<evidence type="ECO:0000256" key="1">
    <source>
        <dbReference type="ARBA" id="ARBA00009369"/>
    </source>
</evidence>
<dbReference type="GO" id="GO:0008360">
    <property type="term" value="P:regulation of cell shape"/>
    <property type="evidence" value="ECO:0007669"/>
    <property type="project" value="UniProtKB-KW"/>
</dbReference>
<dbReference type="Gene3D" id="2.40.10.340">
    <property type="entry name" value="Rod shape-determining protein MreC, domain 1"/>
    <property type="match status" value="1"/>
</dbReference>
<dbReference type="PANTHER" id="PTHR34138">
    <property type="entry name" value="CELL SHAPE-DETERMINING PROTEIN MREC"/>
    <property type="match status" value="1"/>
</dbReference>
<evidence type="ECO:0000259" key="6">
    <source>
        <dbReference type="Pfam" id="PF04085"/>
    </source>
</evidence>
<dbReference type="InterPro" id="IPR042175">
    <property type="entry name" value="Cell/Rod_MreC_2"/>
</dbReference>
<keyword evidence="3" id="KW-0133">Cell shape</keyword>
<dbReference type="Pfam" id="PF04085">
    <property type="entry name" value="MreC"/>
    <property type="match status" value="1"/>
</dbReference>
<dbReference type="GO" id="GO:0005886">
    <property type="term" value="C:plasma membrane"/>
    <property type="evidence" value="ECO:0007669"/>
    <property type="project" value="TreeGrafter"/>
</dbReference>
<reference evidence="7" key="2">
    <citation type="journal article" date="2021" name="PeerJ">
        <title>Extensive microbial diversity within the chicken gut microbiome revealed by metagenomics and culture.</title>
        <authorList>
            <person name="Gilroy R."/>
            <person name="Ravi A."/>
            <person name="Getino M."/>
            <person name="Pursley I."/>
            <person name="Horton D.L."/>
            <person name="Alikhan N.F."/>
            <person name="Baker D."/>
            <person name="Gharbi K."/>
            <person name="Hall N."/>
            <person name="Watson M."/>
            <person name="Adriaenssens E.M."/>
            <person name="Foster-Nyarko E."/>
            <person name="Jarju S."/>
            <person name="Secka A."/>
            <person name="Antonio M."/>
            <person name="Oren A."/>
            <person name="Chaudhuri R.R."/>
            <person name="La Ragione R."/>
            <person name="Hildebrand F."/>
            <person name="Pallen M.J."/>
        </authorList>
    </citation>
    <scope>NUCLEOTIDE SEQUENCE</scope>
    <source>
        <strain evidence="7">B2-16538</strain>
    </source>
</reference>
<comment type="similarity">
    <text evidence="1">Belongs to the MreC family.</text>
</comment>
<dbReference type="AlphaFoldDB" id="A0A9D9J0V4"/>
<dbReference type="Gene3D" id="2.40.10.350">
    <property type="entry name" value="Rod shape-determining protein MreC, domain 2"/>
    <property type="match status" value="1"/>
</dbReference>
<evidence type="ECO:0000313" key="7">
    <source>
        <dbReference type="EMBL" id="MBO8485048.1"/>
    </source>
</evidence>
<dbReference type="InterPro" id="IPR055342">
    <property type="entry name" value="MreC_beta-barrel_core"/>
</dbReference>
<proteinExistence type="inferred from homology"/>
<evidence type="ECO:0000256" key="3">
    <source>
        <dbReference type="ARBA" id="ARBA00022960"/>
    </source>
</evidence>
<keyword evidence="5" id="KW-0812">Transmembrane</keyword>
<evidence type="ECO:0000256" key="5">
    <source>
        <dbReference type="SAM" id="Phobius"/>
    </source>
</evidence>
<name>A0A9D9J0V4_9BACT</name>
<evidence type="ECO:0000256" key="2">
    <source>
        <dbReference type="ARBA" id="ARBA00013855"/>
    </source>
</evidence>
<dbReference type="EMBL" id="JADILX010000023">
    <property type="protein sequence ID" value="MBO8485048.1"/>
    <property type="molecule type" value="Genomic_DNA"/>
</dbReference>
<feature type="transmembrane region" description="Helical" evidence="5">
    <location>
        <begin position="7"/>
        <end position="28"/>
    </location>
</feature>
<dbReference type="Proteomes" id="UP000823750">
    <property type="component" value="Unassembled WGS sequence"/>
</dbReference>
<dbReference type="InterPro" id="IPR042177">
    <property type="entry name" value="Cell/Rod_1"/>
</dbReference>
<evidence type="ECO:0000313" key="8">
    <source>
        <dbReference type="Proteomes" id="UP000823750"/>
    </source>
</evidence>
<protein>
    <recommendedName>
        <fullName evidence="2">Cell shape-determining protein MreC</fullName>
    </recommendedName>
    <alternativeName>
        <fullName evidence="4">Cell shape protein MreC</fullName>
    </alternativeName>
</protein>
<reference evidence="7" key="1">
    <citation type="submission" date="2020-10" db="EMBL/GenBank/DDBJ databases">
        <authorList>
            <person name="Gilroy R."/>
        </authorList>
    </citation>
    <scope>NUCLEOTIDE SEQUENCE</scope>
    <source>
        <strain evidence="7">B2-16538</strain>
    </source>
</reference>
<accession>A0A9D9J0V4</accession>